<accession>A0ACB8YJU6</accession>
<proteinExistence type="predicted"/>
<keyword evidence="2" id="KW-1185">Reference proteome</keyword>
<comment type="caution">
    <text evidence="1">The sequence shown here is derived from an EMBL/GenBank/DDBJ whole genome shotgun (WGS) entry which is preliminary data.</text>
</comment>
<name>A0ACB8YJU6_ARCLA</name>
<protein>
    <submittedName>
        <fullName evidence="1">Uncharacterized protein</fullName>
    </submittedName>
</protein>
<dbReference type="Proteomes" id="UP001055879">
    <property type="component" value="Linkage Group LG12"/>
</dbReference>
<sequence>MLDCSRKYPAKEMMLRRDLKKNEKTKSEFTKKIDLLVKERDNFASTIKVLEKSVSSSKIRNLSLHKGTHPRRRRYKDEELVWKKKPVEDELKERESCVHASNAMKNKASKGTYCQGGVEELWLLSKLA</sequence>
<gene>
    <name evidence="1" type="ORF">L6452_34816</name>
</gene>
<organism evidence="1 2">
    <name type="scientific">Arctium lappa</name>
    <name type="common">Greater burdock</name>
    <name type="synonym">Lappa major</name>
    <dbReference type="NCBI Taxonomy" id="4217"/>
    <lineage>
        <taxon>Eukaryota</taxon>
        <taxon>Viridiplantae</taxon>
        <taxon>Streptophyta</taxon>
        <taxon>Embryophyta</taxon>
        <taxon>Tracheophyta</taxon>
        <taxon>Spermatophyta</taxon>
        <taxon>Magnoliopsida</taxon>
        <taxon>eudicotyledons</taxon>
        <taxon>Gunneridae</taxon>
        <taxon>Pentapetalae</taxon>
        <taxon>asterids</taxon>
        <taxon>campanulids</taxon>
        <taxon>Asterales</taxon>
        <taxon>Asteraceae</taxon>
        <taxon>Carduoideae</taxon>
        <taxon>Cardueae</taxon>
        <taxon>Arctiinae</taxon>
        <taxon>Arctium</taxon>
    </lineage>
</organism>
<reference evidence="2" key="1">
    <citation type="journal article" date="2022" name="Mol. Ecol. Resour.">
        <title>The genomes of chicory, endive, great burdock and yacon provide insights into Asteraceae palaeo-polyploidization history and plant inulin production.</title>
        <authorList>
            <person name="Fan W."/>
            <person name="Wang S."/>
            <person name="Wang H."/>
            <person name="Wang A."/>
            <person name="Jiang F."/>
            <person name="Liu H."/>
            <person name="Zhao H."/>
            <person name="Xu D."/>
            <person name="Zhang Y."/>
        </authorList>
    </citation>
    <scope>NUCLEOTIDE SEQUENCE [LARGE SCALE GENOMIC DNA]</scope>
    <source>
        <strain evidence="2">cv. Niubang</strain>
    </source>
</reference>
<reference evidence="1 2" key="2">
    <citation type="journal article" date="2022" name="Mol. Ecol. Resour.">
        <title>The genomes of chicory, endive, great burdock and yacon provide insights into Asteraceae paleo-polyploidization history and plant inulin production.</title>
        <authorList>
            <person name="Fan W."/>
            <person name="Wang S."/>
            <person name="Wang H."/>
            <person name="Wang A."/>
            <person name="Jiang F."/>
            <person name="Liu H."/>
            <person name="Zhao H."/>
            <person name="Xu D."/>
            <person name="Zhang Y."/>
        </authorList>
    </citation>
    <scope>NUCLEOTIDE SEQUENCE [LARGE SCALE GENOMIC DNA]</scope>
    <source>
        <strain evidence="2">cv. Niubang</strain>
    </source>
</reference>
<evidence type="ECO:0000313" key="2">
    <source>
        <dbReference type="Proteomes" id="UP001055879"/>
    </source>
</evidence>
<dbReference type="EMBL" id="CM042058">
    <property type="protein sequence ID" value="KAI3685568.1"/>
    <property type="molecule type" value="Genomic_DNA"/>
</dbReference>
<evidence type="ECO:0000313" key="1">
    <source>
        <dbReference type="EMBL" id="KAI3685568.1"/>
    </source>
</evidence>